<evidence type="ECO:0000256" key="17">
    <source>
        <dbReference type="RuleBase" id="RU361183"/>
    </source>
</evidence>
<keyword evidence="9 16" id="KW-0378">Hydrolase</keyword>
<dbReference type="Pfam" id="PF01400">
    <property type="entry name" value="Astacin"/>
    <property type="match status" value="1"/>
</dbReference>
<evidence type="ECO:0000256" key="2">
    <source>
        <dbReference type="ARBA" id="ARBA00004613"/>
    </source>
</evidence>
<dbReference type="PIRSF" id="PIRSF036365">
    <property type="entry name" value="Astacin_nematoda"/>
    <property type="match status" value="1"/>
</dbReference>
<keyword evidence="5 16" id="KW-0645">Protease</keyword>
<evidence type="ECO:0000256" key="5">
    <source>
        <dbReference type="ARBA" id="ARBA00022670"/>
    </source>
</evidence>
<dbReference type="SUPFAM" id="SSF55486">
    <property type="entry name" value="Metalloproteases ('zincins'), catalytic domain"/>
    <property type="match status" value="1"/>
</dbReference>
<comment type="function">
    <text evidence="1">Metalloprotease.</text>
</comment>
<evidence type="ECO:0000313" key="22">
    <source>
        <dbReference type="Proteomes" id="UP000024635"/>
    </source>
</evidence>
<dbReference type="InterPro" id="IPR000859">
    <property type="entry name" value="CUB_dom"/>
</dbReference>
<dbReference type="Proteomes" id="UP000024635">
    <property type="component" value="Unassembled WGS sequence"/>
</dbReference>
<proteinExistence type="predicted"/>
<dbReference type="CDD" id="cd04280">
    <property type="entry name" value="ZnMc_astacin_like"/>
    <property type="match status" value="1"/>
</dbReference>
<dbReference type="PROSITE" id="PS51864">
    <property type="entry name" value="ASTACIN"/>
    <property type="match status" value="1"/>
</dbReference>
<keyword evidence="18" id="KW-0812">Transmembrane</keyword>
<protein>
    <recommendedName>
        <fullName evidence="14">Zinc metalloproteinase</fullName>
    </recommendedName>
</protein>
<dbReference type="InterPro" id="IPR034035">
    <property type="entry name" value="Astacin-like_dom"/>
</dbReference>
<evidence type="ECO:0000256" key="3">
    <source>
        <dbReference type="ARBA" id="ARBA00022525"/>
    </source>
</evidence>
<accession>A0A016SAT1</accession>
<keyword evidence="6" id="KW-0165">Cleavage on pair of basic residues</keyword>
<feature type="domain" description="Peptidase M12A" evidence="20">
    <location>
        <begin position="131"/>
        <end position="330"/>
    </location>
</feature>
<dbReference type="SMART" id="SM00235">
    <property type="entry name" value="ZnMc"/>
    <property type="match status" value="1"/>
</dbReference>
<evidence type="ECO:0000259" key="20">
    <source>
        <dbReference type="PROSITE" id="PS51864"/>
    </source>
</evidence>
<gene>
    <name evidence="21" type="primary">Acey_s0257.g398</name>
    <name evidence="21" type="synonym">Acey-nas-29</name>
    <name evidence="21" type="ORF">Y032_0257g398</name>
</gene>
<comment type="caution">
    <text evidence="15">Lacks conserved residue(s) required for the propagation of feature annotation.</text>
</comment>
<evidence type="ECO:0000256" key="9">
    <source>
        <dbReference type="ARBA" id="ARBA00022801"/>
    </source>
</evidence>
<evidence type="ECO:0000256" key="8">
    <source>
        <dbReference type="ARBA" id="ARBA00022729"/>
    </source>
</evidence>
<keyword evidence="4" id="KW-0245">EGF-like domain</keyword>
<keyword evidence="10 16" id="KW-0862">Zinc</keyword>
<keyword evidence="12 16" id="KW-1015">Disulfide bond</keyword>
<dbReference type="PANTHER" id="PTHR10127">
    <property type="entry name" value="DISCOIDIN, CUB, EGF, LAMININ , AND ZINC METALLOPROTEASE DOMAIN CONTAINING"/>
    <property type="match status" value="1"/>
</dbReference>
<sequence length="528" mass="59762">MDICQGWPVEEKLLVLSMLLAWVSPLFLIASAVSEESSFTLNDLVQPHTYQRLFDTLSASVASEYEGKVISFDESKVIEYDAPSFSIKKLNEKYSSVLYESDMVIHPERLEEIVESSIDTSSGKRIRKRKAFVDYMYPRTIWTNGVPYQIHNSVVGLARQNVVRAIAFWQAETCIDFRPRTTEKQFVEFIGNDEGCWSTVGKDEALGRQVVSIGRGCEHFGVTSHELAHSLGVFHEQSRYDRDGTVQLNRNVVAPTLLFNFAKISPRELNTYRLPYDVGSVMHYTPTEFSSYKSIPALTTVDPNLQQSMGQMEGPSFLDVMVLNLHYNCQARCPRLLPCQNGGFTDSRNCNRCKCPTGYGGTLCNAVPPSFSKGCGGQLIAYEAIRRFDITIKQIGQRRTKQCFYHLTAPKGKRVLVNILRVQGRCVEGCWEDGVEFKMTNDPRPVGYRFCCQPRYQRRIVSRTNVVPFIVTSRNVGITLTFEYTFVDANAHYDFDEEQAQTTPDPAEVTETVEMQSDGVNTTIVKVL</sequence>
<dbReference type="SUPFAM" id="SSF49854">
    <property type="entry name" value="Spermadhesin, CUB domain"/>
    <property type="match status" value="1"/>
</dbReference>
<dbReference type="PRINTS" id="PR00480">
    <property type="entry name" value="ASTACIN"/>
</dbReference>
<evidence type="ECO:0000313" key="21">
    <source>
        <dbReference type="EMBL" id="EYB87783.1"/>
    </source>
</evidence>
<feature type="binding site" evidence="16">
    <location>
        <position position="229"/>
    </location>
    <ligand>
        <name>Zn(2+)</name>
        <dbReference type="ChEBI" id="CHEBI:29105"/>
        <note>catalytic</note>
    </ligand>
</feature>
<keyword evidence="22" id="KW-1185">Reference proteome</keyword>
<dbReference type="GO" id="GO:0006508">
    <property type="term" value="P:proteolysis"/>
    <property type="evidence" value="ECO:0007669"/>
    <property type="project" value="UniProtKB-KW"/>
</dbReference>
<dbReference type="InterPro" id="IPR035914">
    <property type="entry name" value="Sperma_CUB_dom_sf"/>
</dbReference>
<dbReference type="InterPro" id="IPR024079">
    <property type="entry name" value="MetalloPept_cat_dom_sf"/>
</dbReference>
<dbReference type="InterPro" id="IPR017050">
    <property type="entry name" value="Metallopeptidase_nem"/>
</dbReference>
<evidence type="ECO:0000256" key="18">
    <source>
        <dbReference type="SAM" id="Phobius"/>
    </source>
</evidence>
<dbReference type="InterPro" id="IPR006026">
    <property type="entry name" value="Peptidase_Metallo"/>
</dbReference>
<evidence type="ECO:0000256" key="14">
    <source>
        <dbReference type="PIRNR" id="PIRNR036365"/>
    </source>
</evidence>
<feature type="transmembrane region" description="Helical" evidence="18">
    <location>
        <begin position="12"/>
        <end position="33"/>
    </location>
</feature>
<dbReference type="PROSITE" id="PS01180">
    <property type="entry name" value="CUB"/>
    <property type="match status" value="1"/>
</dbReference>
<comment type="cofactor">
    <cofactor evidence="16 17">
        <name>Zn(2+)</name>
        <dbReference type="ChEBI" id="CHEBI:29105"/>
    </cofactor>
    <text evidence="16 17">Binds 1 zinc ion per subunit.</text>
</comment>
<reference evidence="22" key="1">
    <citation type="journal article" date="2015" name="Nat. Genet.">
        <title>The genome and transcriptome of the zoonotic hookworm Ancylostoma ceylanicum identify infection-specific gene families.</title>
        <authorList>
            <person name="Schwarz E.M."/>
            <person name="Hu Y."/>
            <person name="Antoshechkin I."/>
            <person name="Miller M.M."/>
            <person name="Sternberg P.W."/>
            <person name="Aroian R.V."/>
        </authorList>
    </citation>
    <scope>NUCLEOTIDE SEQUENCE</scope>
    <source>
        <strain evidence="22">HY135</strain>
    </source>
</reference>
<comment type="subcellular location">
    <subcellularLocation>
        <location evidence="2 14">Secreted</location>
    </subcellularLocation>
</comment>
<keyword evidence="18" id="KW-1133">Transmembrane helix</keyword>
<evidence type="ECO:0000256" key="16">
    <source>
        <dbReference type="PROSITE-ProRule" id="PRU01211"/>
    </source>
</evidence>
<evidence type="ECO:0000256" key="12">
    <source>
        <dbReference type="ARBA" id="ARBA00023157"/>
    </source>
</evidence>
<evidence type="ECO:0000259" key="19">
    <source>
        <dbReference type="PROSITE" id="PS01180"/>
    </source>
</evidence>
<organism evidence="21 22">
    <name type="scientific">Ancylostoma ceylanicum</name>
    <dbReference type="NCBI Taxonomy" id="53326"/>
    <lineage>
        <taxon>Eukaryota</taxon>
        <taxon>Metazoa</taxon>
        <taxon>Ecdysozoa</taxon>
        <taxon>Nematoda</taxon>
        <taxon>Chromadorea</taxon>
        <taxon>Rhabditida</taxon>
        <taxon>Rhabditina</taxon>
        <taxon>Rhabditomorpha</taxon>
        <taxon>Strongyloidea</taxon>
        <taxon>Ancylostomatidae</taxon>
        <taxon>Ancylostomatinae</taxon>
        <taxon>Ancylostoma</taxon>
    </lineage>
</organism>
<keyword evidence="13" id="KW-0325">Glycoprotein</keyword>
<feature type="binding site" evidence="16">
    <location>
        <position position="225"/>
    </location>
    <ligand>
        <name>Zn(2+)</name>
        <dbReference type="ChEBI" id="CHEBI:29105"/>
        <note>catalytic</note>
    </ligand>
</feature>
<comment type="caution">
    <text evidence="21">The sequence shown here is derived from an EMBL/GenBank/DDBJ whole genome shotgun (WGS) entry which is preliminary data.</text>
</comment>
<name>A0A016SAT1_9BILA</name>
<evidence type="ECO:0000256" key="13">
    <source>
        <dbReference type="ARBA" id="ARBA00023180"/>
    </source>
</evidence>
<dbReference type="GO" id="GO:0018996">
    <property type="term" value="P:molting cycle, collagen and cuticulin-based cuticle"/>
    <property type="evidence" value="ECO:0007669"/>
    <property type="project" value="InterPro"/>
</dbReference>
<feature type="domain" description="CUB" evidence="19">
    <location>
        <begin position="375"/>
        <end position="489"/>
    </location>
</feature>
<keyword evidence="7 16" id="KW-0479">Metal-binding</keyword>
<feature type="disulfide bond" evidence="16">
    <location>
        <begin position="174"/>
        <end position="329"/>
    </location>
</feature>
<dbReference type="MEROPS" id="M12.A29"/>
<keyword evidence="8" id="KW-0732">Signal</keyword>
<evidence type="ECO:0000256" key="10">
    <source>
        <dbReference type="ARBA" id="ARBA00022833"/>
    </source>
</evidence>
<dbReference type="GO" id="GO:0008270">
    <property type="term" value="F:zinc ion binding"/>
    <property type="evidence" value="ECO:0007669"/>
    <property type="project" value="UniProtKB-UniRule"/>
</dbReference>
<keyword evidence="18" id="KW-0472">Membrane</keyword>
<dbReference type="OrthoDB" id="291007at2759"/>
<evidence type="ECO:0000256" key="7">
    <source>
        <dbReference type="ARBA" id="ARBA00022723"/>
    </source>
</evidence>
<feature type="active site" evidence="16">
    <location>
        <position position="226"/>
    </location>
</feature>
<dbReference type="InterPro" id="IPR001506">
    <property type="entry name" value="Peptidase_M12A"/>
</dbReference>
<keyword evidence="3 14" id="KW-0964">Secreted</keyword>
<keyword evidence="11 16" id="KW-0482">Metalloprotease</keyword>
<dbReference type="PANTHER" id="PTHR10127:SF891">
    <property type="entry name" value="ZINC METALLOPROTEINASE NAS-29"/>
    <property type="match status" value="1"/>
</dbReference>
<dbReference type="Gene3D" id="3.40.390.10">
    <property type="entry name" value="Collagenase (Catalytic Domain)"/>
    <property type="match status" value="1"/>
</dbReference>
<dbReference type="STRING" id="53326.A0A016SAT1"/>
<evidence type="ECO:0000256" key="1">
    <source>
        <dbReference type="ARBA" id="ARBA00002657"/>
    </source>
</evidence>
<dbReference type="AlphaFoldDB" id="A0A016SAT1"/>
<feature type="binding site" evidence="16">
    <location>
        <position position="235"/>
    </location>
    <ligand>
        <name>Zn(2+)</name>
        <dbReference type="ChEBI" id="CHEBI:29105"/>
        <note>catalytic</note>
    </ligand>
</feature>
<dbReference type="EMBL" id="JARK01001593">
    <property type="protein sequence ID" value="EYB87783.1"/>
    <property type="molecule type" value="Genomic_DNA"/>
</dbReference>
<evidence type="ECO:0000256" key="15">
    <source>
        <dbReference type="PROSITE-ProRule" id="PRU00059"/>
    </source>
</evidence>
<evidence type="ECO:0000256" key="11">
    <source>
        <dbReference type="ARBA" id="ARBA00023049"/>
    </source>
</evidence>
<evidence type="ECO:0000256" key="4">
    <source>
        <dbReference type="ARBA" id="ARBA00022536"/>
    </source>
</evidence>
<evidence type="ECO:0000256" key="6">
    <source>
        <dbReference type="ARBA" id="ARBA00022685"/>
    </source>
</evidence>
<dbReference type="GO" id="GO:0005576">
    <property type="term" value="C:extracellular region"/>
    <property type="evidence" value="ECO:0007669"/>
    <property type="project" value="UniProtKB-SubCell"/>
</dbReference>
<dbReference type="GO" id="GO:0004222">
    <property type="term" value="F:metalloendopeptidase activity"/>
    <property type="evidence" value="ECO:0007669"/>
    <property type="project" value="UniProtKB-UniRule"/>
</dbReference>
<dbReference type="FunFam" id="3.40.390.10:FF:000073">
    <property type="entry name" value="Zinc metalloproteinase"/>
    <property type="match status" value="1"/>
</dbReference>